<evidence type="ECO:0000256" key="1">
    <source>
        <dbReference type="ARBA" id="ARBA00023239"/>
    </source>
</evidence>
<dbReference type="PANTHER" id="PTHR43172">
    <property type="entry name" value="ADENYLOSUCCINATE LYASE"/>
    <property type="match status" value="1"/>
</dbReference>
<dbReference type="InterPro" id="IPR022761">
    <property type="entry name" value="Fumarate_lyase_N"/>
</dbReference>
<dbReference type="Gene3D" id="1.10.40.30">
    <property type="entry name" value="Fumarase/aspartase (C-terminal domain)"/>
    <property type="match status" value="1"/>
</dbReference>
<dbReference type="GO" id="GO:0005829">
    <property type="term" value="C:cytosol"/>
    <property type="evidence" value="ECO:0007669"/>
    <property type="project" value="TreeGrafter"/>
</dbReference>
<dbReference type="PANTHER" id="PTHR43172:SF1">
    <property type="entry name" value="ADENYLOSUCCINATE LYASE"/>
    <property type="match status" value="1"/>
</dbReference>
<name>A0A1F5PLL0_9BACT</name>
<dbReference type="Gene3D" id="1.20.200.10">
    <property type="entry name" value="Fumarase/aspartase (Central domain)"/>
    <property type="match status" value="1"/>
</dbReference>
<evidence type="ECO:0000259" key="2">
    <source>
        <dbReference type="Pfam" id="PF00206"/>
    </source>
</evidence>
<dbReference type="InterPro" id="IPR008948">
    <property type="entry name" value="L-Aspartase-like"/>
</dbReference>
<dbReference type="STRING" id="1817828.A2722_03695"/>
<feature type="domain" description="Fumarate lyase N-terminal" evidence="2">
    <location>
        <begin position="21"/>
        <end position="97"/>
    </location>
</feature>
<proteinExistence type="predicted"/>
<dbReference type="Proteomes" id="UP000178377">
    <property type="component" value="Unassembled WGS sequence"/>
</dbReference>
<dbReference type="GO" id="GO:0044208">
    <property type="term" value="P:'de novo' AMP biosynthetic process"/>
    <property type="evidence" value="ECO:0007669"/>
    <property type="project" value="TreeGrafter"/>
</dbReference>
<sequence length="254" mass="28339">MSTELELVALRELDLKPALAETQILQRDRLAAVLAAIAVTAGSIEQMARTFWEMMRSDVGELAEPRGKNQRGSSAMAHKANPILTEQLMGLSRKIRGDAHAAMENIATPEGRDISQSSVERHILPDTTSLLHYMTTKAAGLVNDLVVFPDRMRENLDEKSLGVWASQRVRTSLMEAGVPYDAAYTYMQRLSFEAVKARMPLSDLLRLEEISDNEPRSALHILGRDALVKCFDAEAYIRPGIEAIFKRKWSLSSK</sequence>
<dbReference type="InterPro" id="IPR020557">
    <property type="entry name" value="Fumarate_lyase_CS"/>
</dbReference>
<dbReference type="PRINTS" id="PR00149">
    <property type="entry name" value="FUMRATELYASE"/>
</dbReference>
<dbReference type="EMBL" id="MFEO01000010">
    <property type="protein sequence ID" value="OGE90796.1"/>
    <property type="molecule type" value="Genomic_DNA"/>
</dbReference>
<comment type="caution">
    <text evidence="3">The sequence shown here is derived from an EMBL/GenBank/DDBJ whole genome shotgun (WGS) entry which is preliminary data.</text>
</comment>
<protein>
    <recommendedName>
        <fullName evidence="2">Fumarate lyase N-terminal domain-containing protein</fullName>
    </recommendedName>
</protein>
<gene>
    <name evidence="3" type="ORF">A2722_03695</name>
</gene>
<keyword evidence="1" id="KW-0456">Lyase</keyword>
<dbReference type="PROSITE" id="PS00163">
    <property type="entry name" value="FUMARATE_LYASES"/>
    <property type="match status" value="1"/>
</dbReference>
<dbReference type="GO" id="GO:0070626">
    <property type="term" value="F:(S)-2-(5-amino-1-(5-phospho-D-ribosyl)imidazole-4-carboxamido) succinate lyase (fumarate-forming) activity"/>
    <property type="evidence" value="ECO:0007669"/>
    <property type="project" value="TreeGrafter"/>
</dbReference>
<evidence type="ECO:0000313" key="3">
    <source>
        <dbReference type="EMBL" id="OGE90796.1"/>
    </source>
</evidence>
<dbReference type="InterPro" id="IPR000362">
    <property type="entry name" value="Fumarate_lyase_fam"/>
</dbReference>
<dbReference type="Pfam" id="PF00206">
    <property type="entry name" value="Lyase_1"/>
    <property type="match status" value="1"/>
</dbReference>
<dbReference type="GO" id="GO:0004018">
    <property type="term" value="F:N6-(1,2-dicarboxyethyl)AMP AMP-lyase (fumarate-forming) activity"/>
    <property type="evidence" value="ECO:0007669"/>
    <property type="project" value="TreeGrafter"/>
</dbReference>
<reference evidence="3 4" key="1">
    <citation type="journal article" date="2016" name="Nat. Commun.">
        <title>Thousands of microbial genomes shed light on interconnected biogeochemical processes in an aquifer system.</title>
        <authorList>
            <person name="Anantharaman K."/>
            <person name="Brown C.T."/>
            <person name="Hug L.A."/>
            <person name="Sharon I."/>
            <person name="Castelle C.J."/>
            <person name="Probst A.J."/>
            <person name="Thomas B.C."/>
            <person name="Singh A."/>
            <person name="Wilkins M.J."/>
            <person name="Karaoz U."/>
            <person name="Brodie E.L."/>
            <person name="Williams K.H."/>
            <person name="Hubbard S.S."/>
            <person name="Banfield J.F."/>
        </authorList>
    </citation>
    <scope>NUCLEOTIDE SEQUENCE [LARGE SCALE GENOMIC DNA]</scope>
</reference>
<dbReference type="SUPFAM" id="SSF48557">
    <property type="entry name" value="L-aspartase-like"/>
    <property type="match status" value="1"/>
</dbReference>
<dbReference type="AlphaFoldDB" id="A0A1F5PLL0"/>
<organism evidence="3 4">
    <name type="scientific">Candidatus Doudnabacteria bacterium RIFCSPHIGHO2_01_FULL_50_11</name>
    <dbReference type="NCBI Taxonomy" id="1817828"/>
    <lineage>
        <taxon>Bacteria</taxon>
        <taxon>Candidatus Doudnaibacteriota</taxon>
    </lineage>
</organism>
<accession>A0A1F5PLL0</accession>
<evidence type="ECO:0000313" key="4">
    <source>
        <dbReference type="Proteomes" id="UP000178377"/>
    </source>
</evidence>